<keyword evidence="4" id="KW-0560">Oxidoreductase</keyword>
<evidence type="ECO:0000313" key="10">
    <source>
        <dbReference type="Proteomes" id="UP000537126"/>
    </source>
</evidence>
<evidence type="ECO:0000256" key="5">
    <source>
        <dbReference type="ARBA" id="ARBA00023098"/>
    </source>
</evidence>
<dbReference type="InterPro" id="IPR051689">
    <property type="entry name" value="Sterol_desaturase/TMEM195"/>
</dbReference>
<dbReference type="PANTHER" id="PTHR21624:SF1">
    <property type="entry name" value="ALKYLGLYCEROL MONOOXYGENASE"/>
    <property type="match status" value="1"/>
</dbReference>
<comment type="subcellular location">
    <subcellularLocation>
        <location evidence="1">Endomembrane system</location>
        <topology evidence="1">Multi-pass membrane protein</topology>
    </subcellularLocation>
</comment>
<keyword evidence="2 7" id="KW-0812">Transmembrane</keyword>
<feature type="transmembrane region" description="Helical" evidence="7">
    <location>
        <begin position="145"/>
        <end position="164"/>
    </location>
</feature>
<evidence type="ECO:0000256" key="2">
    <source>
        <dbReference type="ARBA" id="ARBA00022692"/>
    </source>
</evidence>
<dbReference type="GO" id="GO:0005506">
    <property type="term" value="F:iron ion binding"/>
    <property type="evidence" value="ECO:0007669"/>
    <property type="project" value="InterPro"/>
</dbReference>
<evidence type="ECO:0000313" key="9">
    <source>
        <dbReference type="EMBL" id="NIK72964.1"/>
    </source>
</evidence>
<evidence type="ECO:0000259" key="8">
    <source>
        <dbReference type="Pfam" id="PF04116"/>
    </source>
</evidence>
<gene>
    <name evidence="9" type="ORF">FHS56_000450</name>
</gene>
<comment type="caution">
    <text evidence="9">The sequence shown here is derived from an EMBL/GenBank/DDBJ whole genome shotgun (WGS) entry which is preliminary data.</text>
</comment>
<evidence type="ECO:0000256" key="1">
    <source>
        <dbReference type="ARBA" id="ARBA00004127"/>
    </source>
</evidence>
<keyword evidence="10" id="KW-1185">Reference proteome</keyword>
<feature type="transmembrane region" description="Helical" evidence="7">
    <location>
        <begin position="20"/>
        <end position="38"/>
    </location>
</feature>
<dbReference type="EMBL" id="JAASRN010000001">
    <property type="protein sequence ID" value="NIK72964.1"/>
    <property type="molecule type" value="Genomic_DNA"/>
</dbReference>
<dbReference type="GO" id="GO:0016020">
    <property type="term" value="C:membrane"/>
    <property type="evidence" value="ECO:0007669"/>
    <property type="project" value="GOC"/>
</dbReference>
<dbReference type="Pfam" id="PF04116">
    <property type="entry name" value="FA_hydroxylase"/>
    <property type="match status" value="1"/>
</dbReference>
<dbReference type="Proteomes" id="UP000537126">
    <property type="component" value="Unassembled WGS sequence"/>
</dbReference>
<keyword evidence="6 7" id="KW-0472">Membrane</keyword>
<protein>
    <submittedName>
        <fullName evidence="9">Sterol desaturase/sphingolipid hydroxylase (Fatty acid hydroxylase superfamily)</fullName>
    </submittedName>
</protein>
<feature type="transmembrane region" description="Helical" evidence="7">
    <location>
        <begin position="87"/>
        <end position="105"/>
    </location>
</feature>
<evidence type="ECO:0000256" key="3">
    <source>
        <dbReference type="ARBA" id="ARBA00022989"/>
    </source>
</evidence>
<reference evidence="9 10" key="1">
    <citation type="submission" date="2020-03" db="EMBL/GenBank/DDBJ databases">
        <title>Genomic Encyclopedia of Type Strains, Phase IV (KMG-IV): sequencing the most valuable type-strain genomes for metagenomic binning, comparative biology and taxonomic classification.</title>
        <authorList>
            <person name="Goeker M."/>
        </authorList>
    </citation>
    <scope>NUCLEOTIDE SEQUENCE [LARGE SCALE GENOMIC DNA]</scope>
    <source>
        <strain evidence="9 10">DSM 5718</strain>
    </source>
</reference>
<dbReference type="RefSeq" id="WP_166918248.1">
    <property type="nucleotide sequence ID" value="NZ_JAASRN010000001.1"/>
</dbReference>
<feature type="domain" description="Fatty acid hydroxylase" evidence="8">
    <location>
        <begin position="92"/>
        <end position="225"/>
    </location>
</feature>
<evidence type="ECO:0000256" key="6">
    <source>
        <dbReference type="ARBA" id="ARBA00023136"/>
    </source>
</evidence>
<keyword evidence="5" id="KW-0443">Lipid metabolism</keyword>
<feature type="transmembrane region" description="Helical" evidence="7">
    <location>
        <begin position="50"/>
        <end position="75"/>
    </location>
</feature>
<organism evidence="9 10">
    <name type="scientific">Thermonema lapsum</name>
    <dbReference type="NCBI Taxonomy" id="28195"/>
    <lineage>
        <taxon>Bacteria</taxon>
        <taxon>Pseudomonadati</taxon>
        <taxon>Bacteroidota</taxon>
        <taxon>Cytophagia</taxon>
        <taxon>Cytophagales</taxon>
        <taxon>Thermonemataceae</taxon>
        <taxon>Thermonema</taxon>
    </lineage>
</organism>
<proteinExistence type="predicted"/>
<dbReference type="GO" id="GO:0008610">
    <property type="term" value="P:lipid biosynthetic process"/>
    <property type="evidence" value="ECO:0007669"/>
    <property type="project" value="InterPro"/>
</dbReference>
<dbReference type="GO" id="GO:0006643">
    <property type="term" value="P:membrane lipid metabolic process"/>
    <property type="evidence" value="ECO:0007669"/>
    <property type="project" value="TreeGrafter"/>
</dbReference>
<dbReference type="GO" id="GO:0050479">
    <property type="term" value="F:glyceryl-ether monooxygenase activity"/>
    <property type="evidence" value="ECO:0007669"/>
    <property type="project" value="TreeGrafter"/>
</dbReference>
<name>A0A846MN85_9BACT</name>
<dbReference type="InterPro" id="IPR006694">
    <property type="entry name" value="Fatty_acid_hydroxylase"/>
</dbReference>
<dbReference type="AlphaFoldDB" id="A0A846MN85"/>
<accession>A0A846MN85</accession>
<sequence length="296" mass="34674">MESLFWHILDGGTAKTAAAVSYIILIIIEIIIAVRKNLKLYSTQDTFNNLMLGAITSFVKIFIKGVTLAFFAYLHQQYALFDIPADAWWSILLLFLLNDVTFYWYHRLGHESRFFWATHVAHHSSELFNFSTAIRGNFIHFFYRFLFWAPLAILGFDPLMIVLIDEIGFYYQMFIHTKTIGKLHPVIEFIFNTPSHHRVHHGSNPEYIDKNYGAVLILWDRLFGTFAEEKEEVRYGLTKNLKKQTVPTILLHEFQAIAQDVAHAPDWKSKWRYVFGHPGWRHDQQEADESKFVSSH</sequence>
<dbReference type="PANTHER" id="PTHR21624">
    <property type="entry name" value="STEROL DESATURASE-RELATED PROTEIN"/>
    <property type="match status" value="1"/>
</dbReference>
<evidence type="ECO:0000256" key="7">
    <source>
        <dbReference type="SAM" id="Phobius"/>
    </source>
</evidence>
<evidence type="ECO:0000256" key="4">
    <source>
        <dbReference type="ARBA" id="ARBA00023002"/>
    </source>
</evidence>
<dbReference type="GO" id="GO:0012505">
    <property type="term" value="C:endomembrane system"/>
    <property type="evidence" value="ECO:0007669"/>
    <property type="project" value="UniProtKB-SubCell"/>
</dbReference>
<keyword evidence="3 7" id="KW-1133">Transmembrane helix</keyword>